<dbReference type="PANTHER" id="PTHR47246">
    <property type="entry name" value="MUCIN-19"/>
    <property type="match status" value="1"/>
</dbReference>
<evidence type="ECO:0000256" key="3">
    <source>
        <dbReference type="ARBA" id="ARBA00022525"/>
    </source>
</evidence>
<sequence>MLKQSNLPVKEPLFSTLGDPETLRTRLKLPLPTPNAPVRSVLKSFAALALSMTPIVPPSLPTLLPTCSGEGNVLLVSTVDAVHSSADHSIMTRAKRSVLDVFFEKYRQCWDTVTAAFGDVAGSNSDTQTQTAASNTASSQTATATQGTAQTGTTGSASQMGPTDTNTDTAAQTGTTGSASQTGTTGSASSQATGTSASNTGTVSSDSGSVSNMGTGKARSKKYERGDLVDSEWLDKLTFRKMEEIHAAELRNPRIYIFTLTCHDSTFRAPQTPIQPSANSFASDNTHLWSIIDPEVTRENPVDDKHWRLVRSHRSGPYDRELKPNAKDRIKIGVEILNYTPSQLLSPEEKDLIWKFRFHLARDKRGLNQISSKPLRGETLQKLNKPLKSWPQWTEIDTDDAWNYWIQDSNDDELTVIHSCNGSSTKLRAPPQAALKLAQAALKTGTTSVSSPTSHMALNSDTTSVLPATSMTALDTSSLTSTTASDTSIPTSTSATASAFSPVHHSSDHFRPHPFLSCPLRSHLPLLWIRRQLRTVPQLIFPPRAQLTLLRRLPPFCHLALDFTSNFIATDSLPFPISSLSPATSDSTSPMAATAISDLSSPTTTSDSLSLSPPFSISSSSTATSDSSSPTTTSDSLSLLFSILSSSTATSDSSSITISPLPTGIYLTQLTLLVLDPMHASLIKTVFWSTLLLCGSFVAGIPG</sequence>
<keyword evidence="6" id="KW-1185">Reference proteome</keyword>
<dbReference type="GO" id="GO:0005576">
    <property type="term" value="C:extracellular region"/>
    <property type="evidence" value="ECO:0007669"/>
    <property type="project" value="UniProtKB-SubCell"/>
</dbReference>
<organism evidence="5 6">
    <name type="scientific">Gymnopus androsaceus JB14</name>
    <dbReference type="NCBI Taxonomy" id="1447944"/>
    <lineage>
        <taxon>Eukaryota</taxon>
        <taxon>Fungi</taxon>
        <taxon>Dikarya</taxon>
        <taxon>Basidiomycota</taxon>
        <taxon>Agaricomycotina</taxon>
        <taxon>Agaricomycetes</taxon>
        <taxon>Agaricomycetidae</taxon>
        <taxon>Agaricales</taxon>
        <taxon>Marasmiineae</taxon>
        <taxon>Omphalotaceae</taxon>
        <taxon>Gymnopus</taxon>
    </lineage>
</organism>
<comment type="subcellular location">
    <subcellularLocation>
        <location evidence="1">Secreted</location>
    </subcellularLocation>
</comment>
<evidence type="ECO:0000313" key="5">
    <source>
        <dbReference type="EMBL" id="KAE9398432.1"/>
    </source>
</evidence>
<feature type="region of interest" description="Disordered" evidence="4">
    <location>
        <begin position="121"/>
        <end position="223"/>
    </location>
</feature>
<protein>
    <submittedName>
        <fullName evidence="5">Uncharacterized protein</fullName>
    </submittedName>
</protein>
<dbReference type="InterPro" id="IPR042236">
    <property type="entry name" value="PI3K_accessory_sf"/>
</dbReference>
<feature type="compositionally biased region" description="Low complexity" evidence="4">
    <location>
        <begin position="127"/>
        <end position="212"/>
    </location>
</feature>
<gene>
    <name evidence="5" type="ORF">BT96DRAFT_994923</name>
</gene>
<proteinExistence type="inferred from homology"/>
<evidence type="ECO:0000256" key="4">
    <source>
        <dbReference type="SAM" id="MobiDB-lite"/>
    </source>
</evidence>
<evidence type="ECO:0000256" key="2">
    <source>
        <dbReference type="ARBA" id="ARBA00006209"/>
    </source>
</evidence>
<dbReference type="EMBL" id="ML769483">
    <property type="protein sequence ID" value="KAE9398432.1"/>
    <property type="molecule type" value="Genomic_DNA"/>
</dbReference>
<dbReference type="OrthoDB" id="67688at2759"/>
<dbReference type="Gene3D" id="1.25.40.70">
    <property type="entry name" value="Phosphatidylinositol 3-kinase, accessory domain (PIK)"/>
    <property type="match status" value="1"/>
</dbReference>
<dbReference type="SUPFAM" id="SSF48371">
    <property type="entry name" value="ARM repeat"/>
    <property type="match status" value="1"/>
</dbReference>
<comment type="similarity">
    <text evidence="2">Belongs to the PI3/PI4-kinase family. Type III PI4K subfamily.</text>
</comment>
<dbReference type="AlphaFoldDB" id="A0A6A4HI28"/>
<evidence type="ECO:0000256" key="1">
    <source>
        <dbReference type="ARBA" id="ARBA00004613"/>
    </source>
</evidence>
<keyword evidence="3" id="KW-0964">Secreted</keyword>
<dbReference type="PANTHER" id="PTHR47246:SF1">
    <property type="entry name" value="MUCIN-19"/>
    <property type="match status" value="1"/>
</dbReference>
<accession>A0A6A4HI28</accession>
<dbReference type="InterPro" id="IPR016024">
    <property type="entry name" value="ARM-type_fold"/>
</dbReference>
<reference evidence="5" key="1">
    <citation type="journal article" date="2019" name="Environ. Microbiol.">
        <title>Fungal ecological strategies reflected in gene transcription - a case study of two litter decomposers.</title>
        <authorList>
            <person name="Barbi F."/>
            <person name="Kohler A."/>
            <person name="Barry K."/>
            <person name="Baskaran P."/>
            <person name="Daum C."/>
            <person name="Fauchery L."/>
            <person name="Ihrmark K."/>
            <person name="Kuo A."/>
            <person name="LaButti K."/>
            <person name="Lipzen A."/>
            <person name="Morin E."/>
            <person name="Grigoriev I.V."/>
            <person name="Henrissat B."/>
            <person name="Lindahl B."/>
            <person name="Martin F."/>
        </authorList>
    </citation>
    <scope>NUCLEOTIDE SEQUENCE</scope>
    <source>
        <strain evidence="5">JB14</strain>
    </source>
</reference>
<dbReference type="Proteomes" id="UP000799118">
    <property type="component" value="Unassembled WGS sequence"/>
</dbReference>
<name>A0A6A4HI28_9AGAR</name>
<evidence type="ECO:0000313" key="6">
    <source>
        <dbReference type="Proteomes" id="UP000799118"/>
    </source>
</evidence>